<proteinExistence type="predicted"/>
<dbReference type="SUPFAM" id="SSF53335">
    <property type="entry name" value="S-adenosyl-L-methionine-dependent methyltransferases"/>
    <property type="match status" value="1"/>
</dbReference>
<dbReference type="Gene3D" id="3.40.50.150">
    <property type="entry name" value="Vaccinia Virus protein VP39"/>
    <property type="match status" value="1"/>
</dbReference>
<sequence>MNWVGDLIQEIIDETDTVLDLGCGIMQCLLDIVPSYPKTRLKCKKLVGVDIHQPYLDYLNSLGIETLRLDLRNIPLPFEDNSFDIILLTDVLEHLPSFIYVNGLIEDSKRIARKKIVVLTPRKFDDNVKAISNPYPYEQFEEDNEFLRHHLLIKRKYLRKNGFKVIRKGKHLFGVASL</sequence>
<dbReference type="CDD" id="cd02440">
    <property type="entry name" value="AdoMet_MTases"/>
    <property type="match status" value="1"/>
</dbReference>
<feature type="domain" description="Methyltransferase type 11" evidence="1">
    <location>
        <begin position="19"/>
        <end position="112"/>
    </location>
</feature>
<evidence type="ECO:0000259" key="1">
    <source>
        <dbReference type="Pfam" id="PF08241"/>
    </source>
</evidence>
<dbReference type="InterPro" id="IPR013216">
    <property type="entry name" value="Methyltransf_11"/>
</dbReference>
<organism evidence="2">
    <name type="scientific">marine sediment metagenome</name>
    <dbReference type="NCBI Taxonomy" id="412755"/>
    <lineage>
        <taxon>unclassified sequences</taxon>
        <taxon>metagenomes</taxon>
        <taxon>ecological metagenomes</taxon>
    </lineage>
</organism>
<gene>
    <name evidence="2" type="ORF">S03H2_63131</name>
</gene>
<dbReference type="GO" id="GO:0008757">
    <property type="term" value="F:S-adenosylmethionine-dependent methyltransferase activity"/>
    <property type="evidence" value="ECO:0007669"/>
    <property type="project" value="InterPro"/>
</dbReference>
<reference evidence="2" key="1">
    <citation type="journal article" date="2014" name="Front. Microbiol.">
        <title>High frequency of phylogenetically diverse reductive dehalogenase-homologous genes in deep subseafloor sedimentary metagenomes.</title>
        <authorList>
            <person name="Kawai M."/>
            <person name="Futagami T."/>
            <person name="Toyoda A."/>
            <person name="Takaki Y."/>
            <person name="Nishi S."/>
            <person name="Hori S."/>
            <person name="Arai W."/>
            <person name="Tsubouchi T."/>
            <person name="Morono Y."/>
            <person name="Uchiyama I."/>
            <person name="Ito T."/>
            <person name="Fujiyama A."/>
            <person name="Inagaki F."/>
            <person name="Takami H."/>
        </authorList>
    </citation>
    <scope>NUCLEOTIDE SEQUENCE</scope>
    <source>
        <strain evidence="2">Expedition CK06-06</strain>
    </source>
</reference>
<dbReference type="Pfam" id="PF08241">
    <property type="entry name" value="Methyltransf_11"/>
    <property type="match status" value="1"/>
</dbReference>
<evidence type="ECO:0000313" key="2">
    <source>
        <dbReference type="EMBL" id="GAH82349.1"/>
    </source>
</evidence>
<protein>
    <recommendedName>
        <fullName evidence="1">Methyltransferase type 11 domain-containing protein</fullName>
    </recommendedName>
</protein>
<comment type="caution">
    <text evidence="2">The sequence shown here is derived from an EMBL/GenBank/DDBJ whole genome shotgun (WGS) entry which is preliminary data.</text>
</comment>
<dbReference type="EMBL" id="BARU01040871">
    <property type="protein sequence ID" value="GAH82349.1"/>
    <property type="molecule type" value="Genomic_DNA"/>
</dbReference>
<dbReference type="InterPro" id="IPR029063">
    <property type="entry name" value="SAM-dependent_MTases_sf"/>
</dbReference>
<name>X1JVQ4_9ZZZZ</name>
<dbReference type="AlphaFoldDB" id="X1JVQ4"/>
<accession>X1JVQ4</accession>